<accession>A0A0R3QHP1</accession>
<dbReference type="GO" id="GO:0080008">
    <property type="term" value="C:Cul4-RING E3 ubiquitin ligase complex"/>
    <property type="evidence" value="ECO:0007669"/>
    <property type="project" value="TreeGrafter"/>
</dbReference>
<comment type="subcellular location">
    <subcellularLocation>
        <location evidence="1">Nucleus</location>
    </subcellularLocation>
</comment>
<dbReference type="WBParaSite" id="BTMF_0000590901-mRNA-1">
    <property type="protein sequence ID" value="BTMF_0000590901-mRNA-1"/>
    <property type="gene ID" value="BTMF_0000590901"/>
</dbReference>
<evidence type="ECO:0000256" key="1">
    <source>
        <dbReference type="ARBA" id="ARBA00004123"/>
    </source>
</evidence>
<dbReference type="PANTHER" id="PTHR13129">
    <property type="entry name" value="VPRBP PROTEIN-RELATED"/>
    <property type="match status" value="1"/>
</dbReference>
<organism evidence="3">
    <name type="scientific">Brugia timori</name>
    <dbReference type="NCBI Taxonomy" id="42155"/>
    <lineage>
        <taxon>Eukaryota</taxon>
        <taxon>Metazoa</taxon>
        <taxon>Ecdysozoa</taxon>
        <taxon>Nematoda</taxon>
        <taxon>Chromadorea</taxon>
        <taxon>Rhabditida</taxon>
        <taxon>Spirurina</taxon>
        <taxon>Spiruromorpha</taxon>
        <taxon>Filarioidea</taxon>
        <taxon>Onchocercidae</taxon>
        <taxon>Brugia</taxon>
    </lineage>
</organism>
<dbReference type="GO" id="GO:0016567">
    <property type="term" value="P:protein ubiquitination"/>
    <property type="evidence" value="ECO:0007669"/>
    <property type="project" value="InterPro"/>
</dbReference>
<sequence length="162" mass="18791">LWLLEHSYESGRAGSSMFFTHAFQFRPVLERFDDYDGPRRLFNYISTLTLLQEDSDTVLSDEHLYTSMQAIRNTCMAFRSYMAAHIFVKVEHLKRTHVSRLQCLRDIVIPSCVHGLPANKVEYCHSSLVQIFSLLNKYTAFLSRNAGSKNSSFFLLHFSVRV</sequence>
<dbReference type="InterPro" id="IPR033270">
    <property type="entry name" value="VPRBP/DCAF1"/>
</dbReference>
<evidence type="ECO:0000256" key="2">
    <source>
        <dbReference type="ARBA" id="ARBA00023242"/>
    </source>
</evidence>
<protein>
    <submittedName>
        <fullName evidence="3">Ras-GEF domain-containing protein</fullName>
    </submittedName>
</protein>
<dbReference type="STRING" id="42155.A0A0R3QHP1"/>
<dbReference type="AlphaFoldDB" id="A0A0R3QHP1"/>
<evidence type="ECO:0000313" key="3">
    <source>
        <dbReference type="WBParaSite" id="BTMF_0000590901-mRNA-1"/>
    </source>
</evidence>
<dbReference type="GO" id="GO:0005634">
    <property type="term" value="C:nucleus"/>
    <property type="evidence" value="ECO:0007669"/>
    <property type="project" value="UniProtKB-SubCell"/>
</dbReference>
<reference evidence="3" key="1">
    <citation type="submission" date="2017-02" db="UniProtKB">
        <authorList>
            <consortium name="WormBaseParasite"/>
        </authorList>
    </citation>
    <scope>IDENTIFICATION</scope>
</reference>
<proteinExistence type="predicted"/>
<keyword evidence="2" id="KW-0539">Nucleus</keyword>
<dbReference type="PANTHER" id="PTHR13129:SF4">
    <property type="entry name" value="DDB1- AND CUL4-ASSOCIATED FACTOR 1"/>
    <property type="match status" value="1"/>
</dbReference>
<name>A0A0R3QHP1_9BILA</name>